<dbReference type="EMBL" id="CP081303">
    <property type="protein sequence ID" value="QZE13484.1"/>
    <property type="molecule type" value="Genomic_DNA"/>
</dbReference>
<evidence type="ECO:0000313" key="1">
    <source>
        <dbReference type="EMBL" id="QZE13484.1"/>
    </source>
</evidence>
<reference evidence="1" key="1">
    <citation type="submission" date="2021-08" db="EMBL/GenBank/DDBJ databases">
        <title>Novel anaerobic bacterium isolated from sea squirt in East Sea, Republic of Korea.</title>
        <authorList>
            <person name="Nguyen T.H."/>
            <person name="Li Z."/>
            <person name="Lee Y.-J."/>
            <person name="Ko J."/>
            <person name="Kim S.-G."/>
        </authorList>
    </citation>
    <scope>NUCLEOTIDE SEQUENCE</scope>
    <source>
        <strain evidence="1">KCTC 25031</strain>
    </source>
</reference>
<organism evidence="1 2">
    <name type="scientific">Halosquirtibacter laminarini</name>
    <dbReference type="NCBI Taxonomy" id="3374600"/>
    <lineage>
        <taxon>Bacteria</taxon>
        <taxon>Pseudomonadati</taxon>
        <taxon>Bacteroidota</taxon>
        <taxon>Bacteroidia</taxon>
        <taxon>Marinilabiliales</taxon>
        <taxon>Prolixibacteraceae</taxon>
        <taxon>Halosquirtibacter</taxon>
    </lineage>
</organism>
<name>A0AC61NDA9_9BACT</name>
<evidence type="ECO:0000313" key="2">
    <source>
        <dbReference type="Proteomes" id="UP000826212"/>
    </source>
</evidence>
<dbReference type="Proteomes" id="UP000826212">
    <property type="component" value="Chromosome"/>
</dbReference>
<accession>A0AC61NDA9</accession>
<proteinExistence type="predicted"/>
<gene>
    <name evidence="1" type="ORF">K4L44_12950</name>
</gene>
<sequence length="122" mass="12928">MGINEILQLGIIGLIAGIVGGALGVGGGIVLIPALAMFFGMSQHMAQGTSIAILLPPTGILAAMTYHKQGFINWKYAFIIMIVFVLGAWIGAKFSVSLPDKTLKKVFAIYLVIVGVKMFFGK</sequence>
<keyword evidence="2" id="KW-1185">Reference proteome</keyword>
<protein>
    <submittedName>
        <fullName evidence="1">Sulfite exporter TauE/SafE family protein</fullName>
    </submittedName>
</protein>